<dbReference type="STRING" id="5786.F0ZN68"/>
<dbReference type="VEuPathDB" id="AmoebaDB:DICPUDRAFT_79639"/>
<evidence type="ECO:0000256" key="1">
    <source>
        <dbReference type="ARBA" id="ARBA00022559"/>
    </source>
</evidence>
<dbReference type="FunCoup" id="F0ZN68">
    <property type="interactions" value="78"/>
</dbReference>
<dbReference type="Gene3D" id="3.30.1020.10">
    <property type="entry name" value="Antioxidant, Horf6, Chain A, domain2"/>
    <property type="match status" value="1"/>
</dbReference>
<feature type="active site" description="Cysteine sulfenic acid (-SOH) intermediate; for peroxidase activity" evidence="7">
    <location>
        <position position="77"/>
    </location>
</feature>
<evidence type="ECO:0000313" key="9">
    <source>
        <dbReference type="EMBL" id="EGC34629.1"/>
    </source>
</evidence>
<keyword evidence="3 6" id="KW-0560">Oxidoreductase</keyword>
<evidence type="ECO:0000256" key="4">
    <source>
        <dbReference type="ARBA" id="ARBA00023284"/>
    </source>
</evidence>
<keyword evidence="4 6" id="KW-0676">Redox-active center</keyword>
<dbReference type="AlphaFoldDB" id="F0ZN68"/>
<dbReference type="InParanoid" id="F0ZN68"/>
<proteinExistence type="inferred from homology"/>
<dbReference type="EMBL" id="GL871090">
    <property type="protein sequence ID" value="EGC34629.1"/>
    <property type="molecule type" value="Genomic_DNA"/>
</dbReference>
<dbReference type="Pfam" id="PF00578">
    <property type="entry name" value="AhpC-TSA"/>
    <property type="match status" value="1"/>
</dbReference>
<organism evidence="9 10">
    <name type="scientific">Dictyostelium purpureum</name>
    <name type="common">Slime mold</name>
    <dbReference type="NCBI Taxonomy" id="5786"/>
    <lineage>
        <taxon>Eukaryota</taxon>
        <taxon>Amoebozoa</taxon>
        <taxon>Evosea</taxon>
        <taxon>Eumycetozoa</taxon>
        <taxon>Dictyostelia</taxon>
        <taxon>Dictyosteliales</taxon>
        <taxon>Dictyosteliaceae</taxon>
        <taxon>Dictyostelium</taxon>
    </lineage>
</organism>
<name>F0ZN68_DICPU</name>
<evidence type="ECO:0000256" key="5">
    <source>
        <dbReference type="ARBA" id="ARBA00025719"/>
    </source>
</evidence>
<dbReference type="FunFam" id="3.40.30.10:FF:000011">
    <property type="entry name" value="Peroxiredoxin PRX1"/>
    <property type="match status" value="1"/>
</dbReference>
<dbReference type="CDD" id="cd03016">
    <property type="entry name" value="PRX_1cys"/>
    <property type="match status" value="1"/>
</dbReference>
<keyword evidence="1 6" id="KW-0575">Peroxidase</keyword>
<dbReference type="FunFam" id="3.30.1020.10:FF:000001">
    <property type="entry name" value="1-Cys peroxiredoxin"/>
    <property type="match status" value="1"/>
</dbReference>
<dbReference type="OrthoDB" id="2996783at2759"/>
<dbReference type="InterPro" id="IPR013766">
    <property type="entry name" value="Thioredoxin_domain"/>
</dbReference>
<dbReference type="Proteomes" id="UP000001064">
    <property type="component" value="Unassembled WGS sequence"/>
</dbReference>
<dbReference type="PANTHER" id="PTHR43503">
    <property type="entry name" value="MCG48959-RELATED"/>
    <property type="match status" value="1"/>
</dbReference>
<gene>
    <name evidence="9" type="ORF">DICPUDRAFT_79639</name>
</gene>
<dbReference type="GO" id="GO:0051920">
    <property type="term" value="F:peroxiredoxin activity"/>
    <property type="evidence" value="ECO:0007669"/>
    <property type="project" value="InterPro"/>
</dbReference>
<dbReference type="Pfam" id="PF10417">
    <property type="entry name" value="1-cysPrx_C"/>
    <property type="match status" value="1"/>
</dbReference>
<dbReference type="PIRSF" id="PIRSF000239">
    <property type="entry name" value="AHPC"/>
    <property type="match status" value="1"/>
</dbReference>
<dbReference type="GO" id="GO:0004601">
    <property type="term" value="F:peroxidase activity"/>
    <property type="evidence" value="ECO:0000318"/>
    <property type="project" value="GO_Central"/>
</dbReference>
<dbReference type="OMA" id="HGPMNIP"/>
<sequence length="243" mass="27109">MFRGVISQTNKSILIRSFCTGGPAKSTAAPTGNVLRLGDVCPDFTQDTQSGKVNFYKHSGDNWSILFSHPADYTPVCTTELGRVAKLLPEFEKRKCKVLALSVDSAKDHSNWISDINETQKCDVTYPIIADQDRKVANLYGMVHPNTDSTFTVRSVYFIAPDKKLRAQITLPPSTGRNFDEILRILDSLQLADKFKIATPVDWVDGQDVIIPPTVSDEAAKQMFPKGFKKIKPYLRTTPQPNK</sequence>
<dbReference type="GeneID" id="10499460"/>
<dbReference type="eggNOG" id="KOG0854">
    <property type="taxonomic scope" value="Eukaryota"/>
</dbReference>
<dbReference type="RefSeq" id="XP_003288854.1">
    <property type="nucleotide sequence ID" value="XM_003288806.1"/>
</dbReference>
<dbReference type="PROSITE" id="PS51352">
    <property type="entry name" value="THIOREDOXIN_2"/>
    <property type="match status" value="1"/>
</dbReference>
<keyword evidence="2 6" id="KW-0049">Antioxidant</keyword>
<evidence type="ECO:0000256" key="7">
    <source>
        <dbReference type="PIRSR" id="PIRSR000239-1"/>
    </source>
</evidence>
<evidence type="ECO:0000259" key="8">
    <source>
        <dbReference type="PROSITE" id="PS51352"/>
    </source>
</evidence>
<dbReference type="GO" id="GO:0005829">
    <property type="term" value="C:cytosol"/>
    <property type="evidence" value="ECO:0000318"/>
    <property type="project" value="GO_Central"/>
</dbReference>
<keyword evidence="10" id="KW-1185">Reference proteome</keyword>
<dbReference type="PANTHER" id="PTHR43503:SF4">
    <property type="entry name" value="PEROXIREDOXIN-6"/>
    <property type="match status" value="1"/>
</dbReference>
<comment type="similarity">
    <text evidence="5">Belongs to the peroxiredoxin family. Prx6 subfamily.</text>
</comment>
<dbReference type="InterPro" id="IPR019479">
    <property type="entry name" value="Peroxiredoxin_C"/>
</dbReference>
<accession>F0ZN68</accession>
<dbReference type="Gene3D" id="3.40.30.10">
    <property type="entry name" value="Glutaredoxin"/>
    <property type="match status" value="1"/>
</dbReference>
<reference evidence="10" key="1">
    <citation type="journal article" date="2011" name="Genome Biol.">
        <title>Comparative genomics of the social amoebae Dictyostelium discoideum and Dictyostelium purpureum.</title>
        <authorList>
            <consortium name="US DOE Joint Genome Institute (JGI-PGF)"/>
            <person name="Sucgang R."/>
            <person name="Kuo A."/>
            <person name="Tian X."/>
            <person name="Salerno W."/>
            <person name="Parikh A."/>
            <person name="Feasley C.L."/>
            <person name="Dalin E."/>
            <person name="Tu H."/>
            <person name="Huang E."/>
            <person name="Barry K."/>
            <person name="Lindquist E."/>
            <person name="Shapiro H."/>
            <person name="Bruce D."/>
            <person name="Schmutz J."/>
            <person name="Salamov A."/>
            <person name="Fey P."/>
            <person name="Gaudet P."/>
            <person name="Anjard C."/>
            <person name="Babu M.M."/>
            <person name="Basu S."/>
            <person name="Bushmanova Y."/>
            <person name="van der Wel H."/>
            <person name="Katoh-Kurasawa M."/>
            <person name="Dinh C."/>
            <person name="Coutinho P.M."/>
            <person name="Saito T."/>
            <person name="Elias M."/>
            <person name="Schaap P."/>
            <person name="Kay R.R."/>
            <person name="Henrissat B."/>
            <person name="Eichinger L."/>
            <person name="Rivero F."/>
            <person name="Putnam N.H."/>
            <person name="West C.M."/>
            <person name="Loomis W.F."/>
            <person name="Chisholm R.L."/>
            <person name="Shaulsky G."/>
            <person name="Strassmann J.E."/>
            <person name="Queller D.C."/>
            <person name="Kuspa A."/>
            <person name="Grigoriev I.V."/>
        </authorList>
    </citation>
    <scope>NUCLEOTIDE SEQUENCE [LARGE SCALE GENOMIC DNA]</scope>
    <source>
        <strain evidence="10">QSDP1</strain>
    </source>
</reference>
<comment type="function">
    <text evidence="6">Thiol-specific peroxidase that catalyzes the reduction of hydrogen peroxide and organic hydroperoxides to water and alcohols, respectively.</text>
</comment>
<dbReference type="InterPro" id="IPR045020">
    <property type="entry name" value="PRX_1cys"/>
</dbReference>
<dbReference type="SUPFAM" id="SSF52833">
    <property type="entry name" value="Thioredoxin-like"/>
    <property type="match status" value="1"/>
</dbReference>
<evidence type="ECO:0000256" key="3">
    <source>
        <dbReference type="ARBA" id="ARBA00023002"/>
    </source>
</evidence>
<feature type="domain" description="Thioredoxin" evidence="8">
    <location>
        <begin position="35"/>
        <end position="191"/>
    </location>
</feature>
<evidence type="ECO:0000256" key="2">
    <source>
        <dbReference type="ARBA" id="ARBA00022862"/>
    </source>
</evidence>
<dbReference type="InterPro" id="IPR036249">
    <property type="entry name" value="Thioredoxin-like_sf"/>
</dbReference>
<dbReference type="InterPro" id="IPR024706">
    <property type="entry name" value="Peroxiredoxin_AhpC-typ"/>
</dbReference>
<dbReference type="GO" id="GO:0045454">
    <property type="term" value="P:cell redox homeostasis"/>
    <property type="evidence" value="ECO:0000318"/>
    <property type="project" value="GO_Central"/>
</dbReference>
<evidence type="ECO:0000313" key="10">
    <source>
        <dbReference type="Proteomes" id="UP000001064"/>
    </source>
</evidence>
<protein>
    <recommendedName>
        <fullName evidence="8">Thioredoxin domain-containing protein</fullName>
    </recommendedName>
</protein>
<evidence type="ECO:0000256" key="6">
    <source>
        <dbReference type="PIRNR" id="PIRNR000239"/>
    </source>
</evidence>
<dbReference type="KEGG" id="dpp:DICPUDRAFT_79639"/>
<dbReference type="InterPro" id="IPR000866">
    <property type="entry name" value="AhpC/TSA"/>
</dbReference>